<protein>
    <recommendedName>
        <fullName evidence="4">Extracellular membrane protein CFEM domain-containing protein</fullName>
    </recommendedName>
</protein>
<reference evidence="2" key="1">
    <citation type="journal article" date="2020" name="Stud. Mycol.">
        <title>101 Dothideomycetes genomes: a test case for predicting lifestyles and emergence of pathogens.</title>
        <authorList>
            <person name="Haridas S."/>
            <person name="Albert R."/>
            <person name="Binder M."/>
            <person name="Bloem J."/>
            <person name="Labutti K."/>
            <person name="Salamov A."/>
            <person name="Andreopoulos B."/>
            <person name="Baker S."/>
            <person name="Barry K."/>
            <person name="Bills G."/>
            <person name="Bluhm B."/>
            <person name="Cannon C."/>
            <person name="Castanera R."/>
            <person name="Culley D."/>
            <person name="Daum C."/>
            <person name="Ezra D."/>
            <person name="Gonzalez J."/>
            <person name="Henrissat B."/>
            <person name="Kuo A."/>
            <person name="Liang C."/>
            <person name="Lipzen A."/>
            <person name="Lutzoni F."/>
            <person name="Magnuson J."/>
            <person name="Mondo S."/>
            <person name="Nolan M."/>
            <person name="Ohm R."/>
            <person name="Pangilinan J."/>
            <person name="Park H.-J."/>
            <person name="Ramirez L."/>
            <person name="Alfaro M."/>
            <person name="Sun H."/>
            <person name="Tritt A."/>
            <person name="Yoshinaga Y."/>
            <person name="Zwiers L.-H."/>
            <person name="Turgeon B."/>
            <person name="Goodwin S."/>
            <person name="Spatafora J."/>
            <person name="Crous P."/>
            <person name="Grigoriev I."/>
        </authorList>
    </citation>
    <scope>NUCLEOTIDE SEQUENCE</scope>
    <source>
        <strain evidence="2">CBS 122681</strain>
    </source>
</reference>
<proteinExistence type="predicted"/>
<keyword evidence="3" id="KW-1185">Reference proteome</keyword>
<dbReference type="OrthoDB" id="2507140at2759"/>
<evidence type="ECO:0000313" key="2">
    <source>
        <dbReference type="EMBL" id="KAF2652476.1"/>
    </source>
</evidence>
<sequence>MRSSTILIAVSAGLAAAQTTTTSAASSTYTSDVCAQDIVDACVKSIQAQVDACKDNDWVCLCENYQSLLTCYNNCPSSDDRSPVQNEVTQYCAAAAP</sequence>
<name>A0A6A6SXS5_9PLEO</name>
<keyword evidence="1" id="KW-0732">Signal</keyword>
<dbReference type="EMBL" id="MU004401">
    <property type="protein sequence ID" value="KAF2652476.1"/>
    <property type="molecule type" value="Genomic_DNA"/>
</dbReference>
<organism evidence="2 3">
    <name type="scientific">Lophiostoma macrostomum CBS 122681</name>
    <dbReference type="NCBI Taxonomy" id="1314788"/>
    <lineage>
        <taxon>Eukaryota</taxon>
        <taxon>Fungi</taxon>
        <taxon>Dikarya</taxon>
        <taxon>Ascomycota</taxon>
        <taxon>Pezizomycotina</taxon>
        <taxon>Dothideomycetes</taxon>
        <taxon>Pleosporomycetidae</taxon>
        <taxon>Pleosporales</taxon>
        <taxon>Lophiostomataceae</taxon>
        <taxon>Lophiostoma</taxon>
    </lineage>
</organism>
<dbReference type="AlphaFoldDB" id="A0A6A6SXS5"/>
<evidence type="ECO:0000256" key="1">
    <source>
        <dbReference type="SAM" id="SignalP"/>
    </source>
</evidence>
<accession>A0A6A6SXS5</accession>
<gene>
    <name evidence="2" type="ORF">K491DRAFT_695557</name>
</gene>
<feature type="chain" id="PRO_5025585809" description="Extracellular membrane protein CFEM domain-containing protein" evidence="1">
    <location>
        <begin position="18"/>
        <end position="97"/>
    </location>
</feature>
<dbReference type="Proteomes" id="UP000799324">
    <property type="component" value="Unassembled WGS sequence"/>
</dbReference>
<evidence type="ECO:0008006" key="4">
    <source>
        <dbReference type="Google" id="ProtNLM"/>
    </source>
</evidence>
<feature type="signal peptide" evidence="1">
    <location>
        <begin position="1"/>
        <end position="17"/>
    </location>
</feature>
<evidence type="ECO:0000313" key="3">
    <source>
        <dbReference type="Proteomes" id="UP000799324"/>
    </source>
</evidence>